<evidence type="ECO:0000256" key="1">
    <source>
        <dbReference type="SAM" id="MobiDB-lite"/>
    </source>
</evidence>
<organism evidence="3">
    <name type="scientific">Strongyloides stercoralis</name>
    <name type="common">Threadworm</name>
    <dbReference type="NCBI Taxonomy" id="6248"/>
    <lineage>
        <taxon>Eukaryota</taxon>
        <taxon>Metazoa</taxon>
        <taxon>Ecdysozoa</taxon>
        <taxon>Nematoda</taxon>
        <taxon>Chromadorea</taxon>
        <taxon>Rhabditida</taxon>
        <taxon>Tylenchina</taxon>
        <taxon>Panagrolaimomorpha</taxon>
        <taxon>Strongyloidoidea</taxon>
        <taxon>Strongyloididae</taxon>
        <taxon>Strongyloides</taxon>
    </lineage>
</organism>
<dbReference type="AlphaFoldDB" id="A0A0K0ECC4"/>
<evidence type="ECO:0000313" key="3">
    <source>
        <dbReference type="WBParaSite" id="SSTP_0000714100.1"/>
    </source>
</evidence>
<reference evidence="3" key="1">
    <citation type="submission" date="2015-08" db="UniProtKB">
        <authorList>
            <consortium name="WormBaseParasite"/>
        </authorList>
    </citation>
    <scope>IDENTIFICATION</scope>
</reference>
<evidence type="ECO:0000313" key="4">
    <source>
        <dbReference type="WBParaSite" id="TCONS_00009327.p1"/>
    </source>
</evidence>
<name>A0A0K0ECC4_STRER</name>
<protein>
    <submittedName>
        <fullName evidence="3 4">Uncharacterized protein</fullName>
    </submittedName>
</protein>
<keyword evidence="2" id="KW-1185">Reference proteome</keyword>
<sequence>MEEQKKIALVNKITCGKIEGTCNIEAKKKSCSNRENKDKKLSNKLPKKDNLKSNILNNNKKIEAKSNGGAQVAPNKRLSQNLNQQKQSTVPANKLSTHNSPNQPQHNQTLQPKCGLSKKPSSNEYQPVGYTKPLSTNINCQENETPKFAEKKTINAEYENINILFIK</sequence>
<dbReference type="WBParaSite" id="TCONS_00009327.p1">
    <property type="protein sequence ID" value="TCONS_00009327.p1"/>
    <property type="gene ID" value="XLOC_007155"/>
</dbReference>
<accession>A0A0K0ECC4</accession>
<proteinExistence type="predicted"/>
<dbReference type="Proteomes" id="UP000035681">
    <property type="component" value="Unplaced"/>
</dbReference>
<evidence type="ECO:0000313" key="2">
    <source>
        <dbReference type="Proteomes" id="UP000035681"/>
    </source>
</evidence>
<feature type="compositionally biased region" description="Basic and acidic residues" evidence="1">
    <location>
        <begin position="28"/>
        <end position="51"/>
    </location>
</feature>
<feature type="compositionally biased region" description="Polar residues" evidence="1">
    <location>
        <begin position="77"/>
        <end position="111"/>
    </location>
</feature>
<feature type="region of interest" description="Disordered" evidence="1">
    <location>
        <begin position="28"/>
        <end position="138"/>
    </location>
</feature>
<dbReference type="WBParaSite" id="SSTP_0000714100.1">
    <property type="protein sequence ID" value="SSTP_0000714100.1"/>
    <property type="gene ID" value="SSTP_0000714100"/>
</dbReference>